<organism evidence="2 3">
    <name type="scientific">Shewanella loihica (strain ATCC BAA-1088 / PV-4)</name>
    <dbReference type="NCBI Taxonomy" id="323850"/>
    <lineage>
        <taxon>Bacteria</taxon>
        <taxon>Pseudomonadati</taxon>
        <taxon>Pseudomonadota</taxon>
        <taxon>Gammaproteobacteria</taxon>
        <taxon>Alteromonadales</taxon>
        <taxon>Shewanellaceae</taxon>
        <taxon>Shewanella</taxon>
    </lineage>
</organism>
<dbReference type="HOGENOM" id="CLU_1170021_0_0_6"/>
<keyword evidence="1" id="KW-0472">Membrane</keyword>
<feature type="transmembrane region" description="Helical" evidence="1">
    <location>
        <begin position="63"/>
        <end position="83"/>
    </location>
</feature>
<dbReference type="EMBL" id="CP000606">
    <property type="protein sequence ID" value="ABO25459.1"/>
    <property type="molecule type" value="Genomic_DNA"/>
</dbReference>
<dbReference type="eggNOG" id="ENOG5032TBM">
    <property type="taxonomic scope" value="Bacteria"/>
</dbReference>
<dbReference type="Proteomes" id="UP000001558">
    <property type="component" value="Chromosome"/>
</dbReference>
<feature type="transmembrane region" description="Helical" evidence="1">
    <location>
        <begin position="104"/>
        <end position="126"/>
    </location>
</feature>
<dbReference type="AlphaFoldDB" id="A3QJ11"/>
<gene>
    <name evidence="2" type="ordered locus">Shew_3593</name>
</gene>
<evidence type="ECO:0000256" key="1">
    <source>
        <dbReference type="SAM" id="Phobius"/>
    </source>
</evidence>
<accession>A3QJ11</accession>
<keyword evidence="1" id="KW-1133">Transmembrane helix</keyword>
<proteinExistence type="predicted"/>
<sequence length="241" mass="26460">MESHMSLSAILTEAYNFFRNHIRQLAALTVPILFLQVGIQMWLGMEINSADLENPQFGVPHMIAMMVLLLVFSLLIAALTLFMEVRSHGHEPSTGILLKTSLSFVPPLLLAGVFSGLAILAPVMLFAAFGPIWLVGLVISIYVFARLAYVNFMVVVERLTPLEAIKGSFKFSGPIAFKTLLVLMLYIPLSLIGGTLSSLAQSVGFPLVLVVEVLVAFFGLFVNVALFRLYMVSRPSIDEQV</sequence>
<feature type="transmembrane region" description="Helical" evidence="1">
    <location>
        <begin position="175"/>
        <end position="197"/>
    </location>
</feature>
<dbReference type="KEGG" id="slo:Shew_3593"/>
<evidence type="ECO:0000313" key="2">
    <source>
        <dbReference type="EMBL" id="ABO25459.1"/>
    </source>
</evidence>
<name>A3QJ11_SHELP</name>
<evidence type="ECO:0000313" key="3">
    <source>
        <dbReference type="Proteomes" id="UP000001558"/>
    </source>
</evidence>
<dbReference type="STRING" id="323850.Shew_3593"/>
<keyword evidence="1" id="KW-0812">Transmembrane</keyword>
<feature type="transmembrane region" description="Helical" evidence="1">
    <location>
        <begin position="132"/>
        <end position="154"/>
    </location>
</feature>
<protein>
    <submittedName>
        <fullName evidence="2">Uncharacterized protein</fullName>
    </submittedName>
</protein>
<keyword evidence="3" id="KW-1185">Reference proteome</keyword>
<reference evidence="2 3" key="1">
    <citation type="submission" date="2007-03" db="EMBL/GenBank/DDBJ databases">
        <title>Complete sequence of Shewanella loihica PV-4.</title>
        <authorList>
            <consortium name="US DOE Joint Genome Institute"/>
            <person name="Copeland A."/>
            <person name="Lucas S."/>
            <person name="Lapidus A."/>
            <person name="Barry K."/>
            <person name="Detter J.C."/>
            <person name="Glavina del Rio T."/>
            <person name="Hammon N."/>
            <person name="Israni S."/>
            <person name="Dalin E."/>
            <person name="Tice H."/>
            <person name="Pitluck S."/>
            <person name="Chain P."/>
            <person name="Malfatti S."/>
            <person name="Shin M."/>
            <person name="Vergez L."/>
            <person name="Schmutz J."/>
            <person name="Larimer F."/>
            <person name="Land M."/>
            <person name="Hauser L."/>
            <person name="Kyrpides N."/>
            <person name="Mikhailova N."/>
            <person name="Romine M.F."/>
            <person name="Serres G."/>
            <person name="Fredrickson J."/>
            <person name="Tiedje J."/>
            <person name="Richardson P."/>
        </authorList>
    </citation>
    <scope>NUCLEOTIDE SEQUENCE [LARGE SCALE GENOMIC DNA]</scope>
    <source>
        <strain evidence="3">ATCC BAA-1088 / PV-4</strain>
    </source>
</reference>
<feature type="transmembrane region" description="Helical" evidence="1">
    <location>
        <begin position="25"/>
        <end position="43"/>
    </location>
</feature>
<feature type="transmembrane region" description="Helical" evidence="1">
    <location>
        <begin position="203"/>
        <end position="227"/>
    </location>
</feature>